<dbReference type="AlphaFoldDB" id="A0A367PZQ2"/>
<proteinExistence type="predicted"/>
<protein>
    <recommendedName>
        <fullName evidence="3">DNA-binding domain-containing protein</fullName>
    </recommendedName>
</protein>
<evidence type="ECO:0008006" key="3">
    <source>
        <dbReference type="Google" id="ProtNLM"/>
    </source>
</evidence>
<evidence type="ECO:0000313" key="2">
    <source>
        <dbReference type="Proteomes" id="UP000252107"/>
    </source>
</evidence>
<reference evidence="1" key="1">
    <citation type="submission" date="2016-04" db="EMBL/GenBank/DDBJ databases">
        <authorList>
            <person name="Tabuchi Yagui T.R."/>
        </authorList>
    </citation>
    <scope>NUCLEOTIDE SEQUENCE [LARGE SCALE GENOMIC DNA]</scope>
    <source>
        <strain evidence="1">NIES-26</strain>
    </source>
</reference>
<name>A0A367PZQ2_9NOSO</name>
<gene>
    <name evidence="1" type="ORF">A6770_34295</name>
</gene>
<dbReference type="Gene3D" id="3.30.1460.10">
    <property type="match status" value="1"/>
</dbReference>
<evidence type="ECO:0000313" key="1">
    <source>
        <dbReference type="EMBL" id="RCJ17315.1"/>
    </source>
</evidence>
<dbReference type="EMBL" id="LXQD01000359">
    <property type="protein sequence ID" value="RCJ17315.1"/>
    <property type="molecule type" value="Genomic_DNA"/>
</dbReference>
<dbReference type="Proteomes" id="UP000252107">
    <property type="component" value="Unassembled WGS sequence"/>
</dbReference>
<dbReference type="SUPFAM" id="SSF69635">
    <property type="entry name" value="Type III secretory system chaperone-like"/>
    <property type="match status" value="1"/>
</dbReference>
<accession>A0A367PZQ2</accession>
<sequence length="192" mass="21969">MTPEEIAATLTELFSAASVQTMAPGSWQVDTSSFRLLVLLSDDDAWLRVLLPIMPIQEAQEFLAQFLEANFDETQELRYALYENVIWGVFQHNSSTLVNADFVSAIARLVSLHEAGLNNVFNRLIESRIRQIVQAAKQQGQSLQATMQSLERYYAEGLMGEINQTSEAREEVLAAWRRQLERLWNEVDFNRQ</sequence>
<organism evidence="1 2">
    <name type="scientific">Nostoc minutum NIES-26</name>
    <dbReference type="NCBI Taxonomy" id="1844469"/>
    <lineage>
        <taxon>Bacteria</taxon>
        <taxon>Bacillati</taxon>
        <taxon>Cyanobacteriota</taxon>
        <taxon>Cyanophyceae</taxon>
        <taxon>Nostocales</taxon>
        <taxon>Nostocaceae</taxon>
        <taxon>Nostoc</taxon>
    </lineage>
</organism>
<keyword evidence="2" id="KW-1185">Reference proteome</keyword>
<comment type="caution">
    <text evidence="1">The sequence shown here is derived from an EMBL/GenBank/DDBJ whole genome shotgun (WGS) entry which is preliminary data.</text>
</comment>